<protein>
    <recommendedName>
        <fullName evidence="3">DUF1574 domain-containing protein</fullName>
    </recommendedName>
</protein>
<accession>A0A1H9JC45</accession>
<dbReference type="AlphaFoldDB" id="A0A1H9JC45"/>
<dbReference type="EMBL" id="FOGG01000001">
    <property type="protein sequence ID" value="SEQ84353.1"/>
    <property type="molecule type" value="Genomic_DNA"/>
</dbReference>
<gene>
    <name evidence="1" type="ORF">SAMN04488023_101297</name>
</gene>
<name>A0A1H9JC45_9SPHI</name>
<evidence type="ECO:0000313" key="2">
    <source>
        <dbReference type="Proteomes" id="UP000199572"/>
    </source>
</evidence>
<organism evidence="1 2">
    <name type="scientific">Pedobacter rhizosphaerae</name>
    <dbReference type="NCBI Taxonomy" id="390241"/>
    <lineage>
        <taxon>Bacteria</taxon>
        <taxon>Pseudomonadati</taxon>
        <taxon>Bacteroidota</taxon>
        <taxon>Sphingobacteriia</taxon>
        <taxon>Sphingobacteriales</taxon>
        <taxon>Sphingobacteriaceae</taxon>
        <taxon>Pedobacter</taxon>
    </lineage>
</organism>
<sequence>MGITIELLIRKIPNDYELKNNYLDHHAKEVTVLFLGSSHVYYGIDPQYIKGSFNAAYVSQSIDYDLEILKKYRNNWSKLKYIVLPIDYFSFYGLLEDSPEAWRTKSYSIYYHIDAHNKFMNDTEVLSNKLDLNLSRLYAYYIKGETEISCTNLGWGTQYQAKRHKNLDKTGITAAARHSATTNRRFTNNVHLLNDIITFAEQRKVKVLLYTSPAYKSYVSHLHQSQLMSTLSAIRQIGSSHPGIKYYNLLRDSDFKANDFYDADHLNQYGAKKLSLKITALIQKEEKQL</sequence>
<dbReference type="Proteomes" id="UP000199572">
    <property type="component" value="Unassembled WGS sequence"/>
</dbReference>
<evidence type="ECO:0008006" key="3">
    <source>
        <dbReference type="Google" id="ProtNLM"/>
    </source>
</evidence>
<dbReference type="STRING" id="390241.SAMN04488023_101297"/>
<reference evidence="1 2" key="1">
    <citation type="submission" date="2016-10" db="EMBL/GenBank/DDBJ databases">
        <authorList>
            <person name="de Groot N.N."/>
        </authorList>
    </citation>
    <scope>NUCLEOTIDE SEQUENCE [LARGE SCALE GENOMIC DNA]</scope>
    <source>
        <strain evidence="1 2">DSM 18610</strain>
    </source>
</reference>
<proteinExistence type="predicted"/>
<keyword evidence="2" id="KW-1185">Reference proteome</keyword>
<evidence type="ECO:0000313" key="1">
    <source>
        <dbReference type="EMBL" id="SEQ84353.1"/>
    </source>
</evidence>
<dbReference type="SUPFAM" id="SSF52266">
    <property type="entry name" value="SGNH hydrolase"/>
    <property type="match status" value="1"/>
</dbReference>